<name>A0ABS4HZW4_9BACL</name>
<dbReference type="InterPro" id="IPR013222">
    <property type="entry name" value="Glyco_hyd_98_carb-bd"/>
</dbReference>
<dbReference type="InterPro" id="IPR002105">
    <property type="entry name" value="Dockerin_1_rpt"/>
</dbReference>
<dbReference type="InterPro" id="IPR036439">
    <property type="entry name" value="Dockerin_dom_sf"/>
</dbReference>
<dbReference type="InterPro" id="IPR008979">
    <property type="entry name" value="Galactose-bd-like_sf"/>
</dbReference>
<dbReference type="InterPro" id="IPR059177">
    <property type="entry name" value="GH29D-like_dom"/>
</dbReference>
<dbReference type="Gene3D" id="1.20.1270.90">
    <property type="entry name" value="AF1782-like"/>
    <property type="match status" value="1"/>
</dbReference>
<keyword evidence="3" id="KW-0732">Signal</keyword>
<dbReference type="EMBL" id="JAGGKV010000008">
    <property type="protein sequence ID" value="MBP1964095.1"/>
    <property type="molecule type" value="Genomic_DNA"/>
</dbReference>
<sequence>MRNRIYAKSVALLLASTLLLSAAIGNIRSVSAQEVQTNASQQPDINISDLTWKSAVAGWGTTQLNKSIDGNPLNVAGKSYSNGIGTHANSKIVYDLYPTYSRFVAVAGIDTDINSNPDSVKAKVKFIVKVDGVDLASSPEVLKNGSYTFDVPIPAGSKQLTLVVDSVGEITCDHGDWVDAGFILDSTHGTPNESQPVEVSSPNGKVTGLVKQSSGKLVYSVNMAGKPVIEESNLGILADGMDIGNKVELGTPERSAPAQESYPWTGVHSIAQDLHTLTKIPITNVITGLQYTLEVKMFDDGIAFRYVIPEGTSARNISGESTSFKVPAGSQVWYSTNITSYESKYTKANAELVPVGTQIAPPLTFKLLDNLGYASITEGALVNYAGMSLIASGNQTFKANFQNNGSWSLSGQIETPWRIVMLSPDLNGLVNNDIISNVSAPPSDSYKDADWIHPGSSTWSWLGGGGVTVDNMKLYMDYASELGIPYNLVDEGWQSWSSSSGTYWDALKDVIDYGKQKNVATWVWKAAPDRNGIKGIYDQTARRELFQKLHDLGVVGVKIDFIDGEEMFKMNFYRDTLIDATEFHLMVDFHGANKPTGLSRTYPNELSREAVYGLEQGAPPADFNATLPFTRYLAGHGDYTPLSFSGHMGNSSWSNQLATALTFTSPYMVFGEHPQKMIVNPAVELIKSMPSTWDETIVLPESEIGQVSALARRHGTTWYVAVINGLDSRSMKFNLSFLGDGSYQAAIYGDDLMKQQGYSLASKNVNKYTELTADMRSSGGYVAKFSKLDMEPYGGGFVDSKKVVLHATSPQSEIHYTLDGSEPTVNSPKYANYIQITGTSTLRAKILAGDGSGTDISARFNQTSPYLEITYDGNGDKVDKGGKVHFQTNAEGSNYDIRYTLDGSEPDRQSLLYTAPFSFASSRAVIKAKLFIEGHDAVSAEKKLFSVEHMLPTPSLPDVYLNDLTWVSATTGFSSIKLNKSIDGNPLTVAGQVYGKGIGTHAPSDIVYNIVPGAKRFVAVAGVDNEVNKDGQGSIIFKVYVDGVLMSDSPVMGNNEFWNFNVKLPENAKQIKLTLDDYDGKNFDHGDWVNAGFLYSTSIHPAATLYVDPNSVPAGQTFDVQYGLTDISDSYLAQDLTVKYDPEQLEFVSVSSLQEGFIVSDHKQVDAGTIRVIAFSEGTSHAVHTDGDVLKFTFKSRQLTQGSSAAILVQNIVLAKADGSEYDVPGAEGHVLITVINKANLQAAIASAQQAYDAAIEGSAPGQYPVGSKAVLQAAINKAQAVVNNEQAGQDQVEQAAAELQEALQSFLSSVHTSSPGDVNNDGKYSIGDLAIVAAAYGRTSDDPNWNQFKQSDLNLDGKIDLLDLVIVAQQIIQ</sequence>
<dbReference type="Pfam" id="PF14509">
    <property type="entry name" value="GH97_C"/>
    <property type="match status" value="1"/>
</dbReference>
<protein>
    <recommendedName>
        <fullName evidence="4">Dockerin domain-containing protein</fullName>
    </recommendedName>
</protein>
<feature type="domain" description="Dockerin" evidence="4">
    <location>
        <begin position="1312"/>
        <end position="1374"/>
    </location>
</feature>
<dbReference type="InterPro" id="IPR029486">
    <property type="entry name" value="GH97_N"/>
</dbReference>
<evidence type="ECO:0000259" key="4">
    <source>
        <dbReference type="PROSITE" id="PS51766"/>
    </source>
</evidence>
<dbReference type="SUPFAM" id="SSF49384">
    <property type="entry name" value="Carbohydrate-binding domain"/>
    <property type="match status" value="1"/>
</dbReference>
<dbReference type="Pfam" id="PF14508">
    <property type="entry name" value="GH97_N"/>
    <property type="match status" value="1"/>
</dbReference>
<dbReference type="SUPFAM" id="SSF51445">
    <property type="entry name" value="(Trans)glycosidases"/>
    <property type="match status" value="1"/>
</dbReference>
<evidence type="ECO:0000313" key="6">
    <source>
        <dbReference type="Proteomes" id="UP001519344"/>
    </source>
</evidence>
<dbReference type="Gene3D" id="2.60.120.1060">
    <property type="entry name" value="NPCBM/NEW2 domain"/>
    <property type="match status" value="2"/>
</dbReference>
<dbReference type="InterPro" id="IPR029483">
    <property type="entry name" value="GH97_C"/>
</dbReference>
<dbReference type="SMART" id="SM00776">
    <property type="entry name" value="NPCBM"/>
    <property type="match status" value="2"/>
</dbReference>
<feature type="signal peptide" evidence="3">
    <location>
        <begin position="1"/>
        <end position="22"/>
    </location>
</feature>
<dbReference type="Gene3D" id="2.70.98.10">
    <property type="match status" value="1"/>
</dbReference>
<dbReference type="CDD" id="cd08547">
    <property type="entry name" value="Type_II_cohesin"/>
    <property type="match status" value="1"/>
</dbReference>
<dbReference type="Gene3D" id="2.60.40.680">
    <property type="match status" value="1"/>
</dbReference>
<dbReference type="Pfam" id="PF13290">
    <property type="entry name" value="CHB_HEX_C_1"/>
    <property type="match status" value="2"/>
</dbReference>
<dbReference type="Gene3D" id="2.60.40.1180">
    <property type="entry name" value="Golgi alpha-mannosidase II"/>
    <property type="match status" value="1"/>
</dbReference>
<dbReference type="InterPro" id="IPR008965">
    <property type="entry name" value="CBM2/CBM3_carb-bd_dom_sf"/>
</dbReference>
<dbReference type="InterPro" id="IPR013785">
    <property type="entry name" value="Aldolase_TIM"/>
</dbReference>
<dbReference type="Gene3D" id="3.20.20.70">
    <property type="entry name" value="Aldolase class I"/>
    <property type="match status" value="1"/>
</dbReference>
<dbReference type="Pfam" id="PF00404">
    <property type="entry name" value="Dockerin_1"/>
    <property type="match status" value="1"/>
</dbReference>
<gene>
    <name evidence="5" type="ORF">J2Z65_003318</name>
</gene>
<dbReference type="CDD" id="cd14254">
    <property type="entry name" value="Dockerin_II"/>
    <property type="match status" value="1"/>
</dbReference>
<dbReference type="InterPro" id="IPR017853">
    <property type="entry name" value="GH"/>
</dbReference>
<dbReference type="SUPFAM" id="SSF63446">
    <property type="entry name" value="Type I dockerin domain"/>
    <property type="match status" value="1"/>
</dbReference>
<evidence type="ECO:0000313" key="5">
    <source>
        <dbReference type="EMBL" id="MBP1964095.1"/>
    </source>
</evidence>
<organism evidence="5 6">
    <name type="scientific">Paenibacillus aceris</name>
    <dbReference type="NCBI Taxonomy" id="869555"/>
    <lineage>
        <taxon>Bacteria</taxon>
        <taxon>Bacillati</taxon>
        <taxon>Bacillota</taxon>
        <taxon>Bacilli</taxon>
        <taxon>Bacillales</taxon>
        <taxon>Paenibacillaceae</taxon>
        <taxon>Paenibacillus</taxon>
    </lineage>
</organism>
<evidence type="ECO:0000256" key="1">
    <source>
        <dbReference type="ARBA" id="ARBA00022801"/>
    </source>
</evidence>
<reference evidence="5 6" key="1">
    <citation type="submission" date="2021-03" db="EMBL/GenBank/DDBJ databases">
        <title>Genomic Encyclopedia of Type Strains, Phase IV (KMG-IV): sequencing the most valuable type-strain genomes for metagenomic binning, comparative biology and taxonomic classification.</title>
        <authorList>
            <person name="Goeker M."/>
        </authorList>
    </citation>
    <scope>NUCLEOTIDE SEQUENCE [LARGE SCALE GENOMIC DNA]</scope>
    <source>
        <strain evidence="5 6">DSM 24950</strain>
    </source>
</reference>
<dbReference type="InterPro" id="IPR016134">
    <property type="entry name" value="Dockerin_dom"/>
</dbReference>
<keyword evidence="1" id="KW-0378">Hydrolase</keyword>
<dbReference type="PANTHER" id="PTHR35803:SF2">
    <property type="entry name" value="RETAINING ALPHA-GALACTOSIDASE"/>
    <property type="match status" value="1"/>
</dbReference>
<dbReference type="InterPro" id="IPR019563">
    <property type="entry name" value="GH97_catalytic"/>
</dbReference>
<dbReference type="PROSITE" id="PS51766">
    <property type="entry name" value="DOCKERIN"/>
    <property type="match status" value="1"/>
</dbReference>
<accession>A0ABS4HZW4</accession>
<dbReference type="InterPro" id="IPR014718">
    <property type="entry name" value="GH-type_carb-bd"/>
</dbReference>
<dbReference type="Pfam" id="PF08305">
    <property type="entry name" value="NPCBM"/>
    <property type="match status" value="2"/>
</dbReference>
<feature type="chain" id="PRO_5047015592" description="Dockerin domain-containing protein" evidence="3">
    <location>
        <begin position="23"/>
        <end position="1374"/>
    </location>
</feature>
<dbReference type="Pfam" id="PF10566">
    <property type="entry name" value="Glyco_hydro_97"/>
    <property type="match status" value="1"/>
</dbReference>
<dbReference type="RefSeq" id="WP_209855895.1">
    <property type="nucleotide sequence ID" value="NZ_JAGGKV010000008.1"/>
</dbReference>
<dbReference type="InterPro" id="IPR052720">
    <property type="entry name" value="Glycosyl_hydrolase_97"/>
</dbReference>
<proteinExistence type="predicted"/>
<dbReference type="InterPro" id="IPR038637">
    <property type="entry name" value="NPCBM_sf"/>
</dbReference>
<keyword evidence="2" id="KW-0326">Glycosidase</keyword>
<dbReference type="Pfam" id="PF00963">
    <property type="entry name" value="Cohesin"/>
    <property type="match status" value="1"/>
</dbReference>
<dbReference type="PANTHER" id="PTHR35803">
    <property type="entry name" value="GLUCAN 1,4-ALPHA-GLUCOSIDASE SUSB-RELATED"/>
    <property type="match status" value="1"/>
</dbReference>
<keyword evidence="6" id="KW-1185">Reference proteome</keyword>
<evidence type="ECO:0000256" key="2">
    <source>
        <dbReference type="ARBA" id="ARBA00023295"/>
    </source>
</evidence>
<dbReference type="InterPro" id="IPR013780">
    <property type="entry name" value="Glyco_hydro_b"/>
</dbReference>
<evidence type="ECO:0000256" key="3">
    <source>
        <dbReference type="SAM" id="SignalP"/>
    </source>
</evidence>
<dbReference type="SUPFAM" id="SSF49785">
    <property type="entry name" value="Galactose-binding domain-like"/>
    <property type="match status" value="2"/>
</dbReference>
<dbReference type="Proteomes" id="UP001519344">
    <property type="component" value="Unassembled WGS sequence"/>
</dbReference>
<dbReference type="InterPro" id="IPR002102">
    <property type="entry name" value="Cohesin_dom"/>
</dbReference>
<comment type="caution">
    <text evidence="5">The sequence shown here is derived from an EMBL/GenBank/DDBJ whole genome shotgun (WGS) entry which is preliminary data.</text>
</comment>
<dbReference type="Gene3D" id="1.10.1330.10">
    <property type="entry name" value="Dockerin domain"/>
    <property type="match status" value="1"/>
</dbReference>